<name>B9T0S6_RICCO</name>
<protein>
    <recommendedName>
        <fullName evidence="1">RNase H type-1 domain-containing protein</fullName>
    </recommendedName>
</protein>
<dbReference type="InParanoid" id="B9T0S6"/>
<evidence type="ECO:0000313" key="3">
    <source>
        <dbReference type="Proteomes" id="UP000008311"/>
    </source>
</evidence>
<dbReference type="PANTHER" id="PTHR47723:SF21">
    <property type="entry name" value="POLYNUCLEOTIDYL TRANSFERASE, RIBONUCLEASE H-LIKE SUPERFAMILY PROTEIN"/>
    <property type="match status" value="1"/>
</dbReference>
<evidence type="ECO:0000259" key="1">
    <source>
        <dbReference type="Pfam" id="PF13456"/>
    </source>
</evidence>
<feature type="domain" description="RNase H type-1" evidence="1">
    <location>
        <begin position="135"/>
        <end position="220"/>
    </location>
</feature>
<dbReference type="InterPro" id="IPR053151">
    <property type="entry name" value="RNase_H-like"/>
</dbReference>
<dbReference type="Pfam" id="PF13456">
    <property type="entry name" value="RVT_3"/>
    <property type="match status" value="1"/>
</dbReference>
<dbReference type="InterPro" id="IPR002156">
    <property type="entry name" value="RNaseH_domain"/>
</dbReference>
<gene>
    <name evidence="2" type="ORF">RCOM_0340060</name>
</gene>
<organism evidence="2 3">
    <name type="scientific">Ricinus communis</name>
    <name type="common">Castor bean</name>
    <dbReference type="NCBI Taxonomy" id="3988"/>
    <lineage>
        <taxon>Eukaryota</taxon>
        <taxon>Viridiplantae</taxon>
        <taxon>Streptophyta</taxon>
        <taxon>Embryophyta</taxon>
        <taxon>Tracheophyta</taxon>
        <taxon>Spermatophyta</taxon>
        <taxon>Magnoliopsida</taxon>
        <taxon>eudicotyledons</taxon>
        <taxon>Gunneridae</taxon>
        <taxon>Pentapetalae</taxon>
        <taxon>rosids</taxon>
        <taxon>fabids</taxon>
        <taxon>Malpighiales</taxon>
        <taxon>Euphorbiaceae</taxon>
        <taxon>Acalyphoideae</taxon>
        <taxon>Acalypheae</taxon>
        <taxon>Ricinus</taxon>
    </lineage>
</organism>
<evidence type="ECO:0000313" key="2">
    <source>
        <dbReference type="EMBL" id="EEF30523.1"/>
    </source>
</evidence>
<reference evidence="3" key="1">
    <citation type="journal article" date="2010" name="Nat. Biotechnol.">
        <title>Draft genome sequence of the oilseed species Ricinus communis.</title>
        <authorList>
            <person name="Chan A.P."/>
            <person name="Crabtree J."/>
            <person name="Zhao Q."/>
            <person name="Lorenzi H."/>
            <person name="Orvis J."/>
            <person name="Puiu D."/>
            <person name="Melake-Berhan A."/>
            <person name="Jones K.M."/>
            <person name="Redman J."/>
            <person name="Chen G."/>
            <person name="Cahoon E.B."/>
            <person name="Gedil M."/>
            <person name="Stanke M."/>
            <person name="Haas B.J."/>
            <person name="Wortman J.R."/>
            <person name="Fraser-Liggett C.M."/>
            <person name="Ravel J."/>
            <person name="Rabinowicz P.D."/>
        </authorList>
    </citation>
    <scope>NUCLEOTIDE SEQUENCE [LARGE SCALE GENOMIC DNA]</scope>
    <source>
        <strain evidence="3">cv. Hale</strain>
    </source>
</reference>
<sequence length="242" mass="27314">MESKVSNFIRRALTGSLATSLTLAYRNITTEKMCGICANAEESLPHALIRRWLGRKTCGLLARLEKEECSLFKNEDQCPLATTRNASRACAEFQQTVRRDKVSEKENRRGNKAKWNLPERVSLKLTQMPPSIQARPVVTVEGEALLKAVKLAKRWNLKVVLLESDSSVLIHNVDNDDESDPIDIRGILSQINMLKYYFHCSRFCSILREGNSVADRLAKMVTDGRMTEGEMVTLPFNCTCFG</sequence>
<keyword evidence="3" id="KW-1185">Reference proteome</keyword>
<dbReference type="InterPro" id="IPR036397">
    <property type="entry name" value="RNaseH_sf"/>
</dbReference>
<dbReference type="PANTHER" id="PTHR47723">
    <property type="entry name" value="OS05G0353850 PROTEIN"/>
    <property type="match status" value="1"/>
</dbReference>
<proteinExistence type="predicted"/>
<dbReference type="Proteomes" id="UP000008311">
    <property type="component" value="Unassembled WGS sequence"/>
</dbReference>
<dbReference type="Gene3D" id="3.30.420.10">
    <property type="entry name" value="Ribonuclease H-like superfamily/Ribonuclease H"/>
    <property type="match status" value="1"/>
</dbReference>
<dbReference type="EMBL" id="EQ974314">
    <property type="protein sequence ID" value="EEF30523.1"/>
    <property type="molecule type" value="Genomic_DNA"/>
</dbReference>
<dbReference type="CDD" id="cd06222">
    <property type="entry name" value="RNase_H_like"/>
    <property type="match status" value="1"/>
</dbReference>
<accession>B9T0S6</accession>
<dbReference type="GO" id="GO:0004523">
    <property type="term" value="F:RNA-DNA hybrid ribonuclease activity"/>
    <property type="evidence" value="ECO:0007669"/>
    <property type="project" value="InterPro"/>
</dbReference>
<dbReference type="GO" id="GO:0003676">
    <property type="term" value="F:nucleic acid binding"/>
    <property type="evidence" value="ECO:0007669"/>
    <property type="project" value="InterPro"/>
</dbReference>
<dbReference type="AlphaFoldDB" id="B9T0S6"/>
<dbReference type="InterPro" id="IPR044730">
    <property type="entry name" value="RNase_H-like_dom_plant"/>
</dbReference>